<dbReference type="Gene3D" id="3.40.50.1110">
    <property type="entry name" value="SGNH hydrolase"/>
    <property type="match status" value="1"/>
</dbReference>
<evidence type="ECO:0000256" key="2">
    <source>
        <dbReference type="SAM" id="Phobius"/>
    </source>
</evidence>
<sequence>MKKRIIVSNVVVLCIASIIVGHFYWKQKISKPTAASVESSAENIKEDNSKQNDTREDYAKNLPEDVQKKIKTALKEEKQLNFVIWGSESVPSDQNGWPEKLKKELLSAYGDELFNISIVSDAEETTHSVLNKKLYKKIADKKPDILLFEPFILNDNGVVGIDNTLSNITDILRKIQEANPDVSIMLQPAHPLFGAKFYPKEVDALKQYAEENHFTYLNHWENWPDKEDEQLKQYVTEDRSKPSEKGNQVWGEYLIKYFVAKDGQ</sequence>
<keyword evidence="2" id="KW-0472">Membrane</keyword>
<evidence type="ECO:0000256" key="1">
    <source>
        <dbReference type="SAM" id="MobiDB-lite"/>
    </source>
</evidence>
<comment type="caution">
    <text evidence="3">The sequence shown here is derived from an EMBL/GenBank/DDBJ whole genome shotgun (WGS) entry which is preliminary data.</text>
</comment>
<keyword evidence="2" id="KW-0812">Transmembrane</keyword>
<protein>
    <recommendedName>
        <fullName evidence="5">SGNH/GDSL hydrolase family protein</fullName>
    </recommendedName>
</protein>
<dbReference type="RefSeq" id="WP_063386320.1">
    <property type="nucleotide sequence ID" value="NZ_LWBR01000001.1"/>
</dbReference>
<evidence type="ECO:0008006" key="5">
    <source>
        <dbReference type="Google" id="ProtNLM"/>
    </source>
</evidence>
<accession>A0A165ZA86</accession>
<dbReference type="AlphaFoldDB" id="A0A165ZA86"/>
<feature type="compositionally biased region" description="Basic and acidic residues" evidence="1">
    <location>
        <begin position="43"/>
        <end position="61"/>
    </location>
</feature>
<evidence type="ECO:0000313" key="4">
    <source>
        <dbReference type="Proteomes" id="UP000076476"/>
    </source>
</evidence>
<organism evidence="3 4">
    <name type="scientific">Aeribacillus pallidus</name>
    <dbReference type="NCBI Taxonomy" id="33936"/>
    <lineage>
        <taxon>Bacteria</taxon>
        <taxon>Bacillati</taxon>
        <taxon>Bacillota</taxon>
        <taxon>Bacilli</taxon>
        <taxon>Bacillales</taxon>
        <taxon>Bacillaceae</taxon>
        <taxon>Aeribacillus</taxon>
    </lineage>
</organism>
<keyword evidence="2" id="KW-1133">Transmembrane helix</keyword>
<gene>
    <name evidence="3" type="ORF">AZI98_00420</name>
</gene>
<keyword evidence="4" id="KW-1185">Reference proteome</keyword>
<feature type="transmembrane region" description="Helical" evidence="2">
    <location>
        <begin position="7"/>
        <end position="25"/>
    </location>
</feature>
<reference evidence="3 4" key="1">
    <citation type="submission" date="2016-04" db="EMBL/GenBank/DDBJ databases">
        <title>Draft genome sequence of Aeribacillus pallidus 8m3 from petroleum reservoir.</title>
        <authorList>
            <person name="Poltaraus A.B."/>
            <person name="Nazina T.N."/>
            <person name="Tourova T.P."/>
            <person name="Malakho S.M."/>
            <person name="Korshunova A.V."/>
            <person name="Sokolova D.S."/>
        </authorList>
    </citation>
    <scope>NUCLEOTIDE SEQUENCE [LARGE SCALE GENOMIC DNA]</scope>
    <source>
        <strain evidence="3 4">8m3</strain>
    </source>
</reference>
<dbReference type="OrthoDB" id="2451965at2"/>
<dbReference type="Proteomes" id="UP000076476">
    <property type="component" value="Unassembled WGS sequence"/>
</dbReference>
<proteinExistence type="predicted"/>
<dbReference type="STRING" id="33936.AZI98_00420"/>
<feature type="region of interest" description="Disordered" evidence="1">
    <location>
        <begin position="36"/>
        <end position="61"/>
    </location>
</feature>
<evidence type="ECO:0000313" key="3">
    <source>
        <dbReference type="EMBL" id="KZN98039.1"/>
    </source>
</evidence>
<name>A0A165ZA86_9BACI</name>
<dbReference type="SUPFAM" id="SSF52266">
    <property type="entry name" value="SGNH hydrolase"/>
    <property type="match status" value="1"/>
</dbReference>
<dbReference type="CDD" id="cd00229">
    <property type="entry name" value="SGNH_hydrolase"/>
    <property type="match status" value="1"/>
</dbReference>
<dbReference type="EMBL" id="LWBR01000001">
    <property type="protein sequence ID" value="KZN98039.1"/>
    <property type="molecule type" value="Genomic_DNA"/>
</dbReference>
<dbReference type="InterPro" id="IPR036514">
    <property type="entry name" value="SGNH_hydro_sf"/>
</dbReference>